<protein>
    <submittedName>
        <fullName evidence="1">Uncharacterized protein</fullName>
    </submittedName>
</protein>
<proteinExistence type="predicted"/>
<comment type="caution">
    <text evidence="1">The sequence shown here is derived from an EMBL/GenBank/DDBJ whole genome shotgun (WGS) entry which is preliminary data.</text>
</comment>
<dbReference type="Proteomes" id="UP001321481">
    <property type="component" value="Unassembled WGS sequence"/>
</dbReference>
<organism evidence="1 2">
    <name type="scientific">Microbacterium dauci</name>
    <dbReference type="NCBI Taxonomy" id="3048008"/>
    <lineage>
        <taxon>Bacteria</taxon>
        <taxon>Bacillati</taxon>
        <taxon>Actinomycetota</taxon>
        <taxon>Actinomycetes</taxon>
        <taxon>Micrococcales</taxon>
        <taxon>Microbacteriaceae</taxon>
        <taxon>Microbacterium</taxon>
    </lineage>
</organism>
<evidence type="ECO:0000313" key="2">
    <source>
        <dbReference type="Proteomes" id="UP001321481"/>
    </source>
</evidence>
<evidence type="ECO:0000313" key="1">
    <source>
        <dbReference type="EMBL" id="MDJ1114338.1"/>
    </source>
</evidence>
<keyword evidence="2" id="KW-1185">Reference proteome</keyword>
<dbReference type="RefSeq" id="WP_283715950.1">
    <property type="nucleotide sequence ID" value="NZ_JASJND010000005.1"/>
</dbReference>
<sequence>MDDRCDQCRARLRGKGQRTATRTLCESCFREFSGLAAGYISGGTVENAISVAGWFKSFGRKKD</sequence>
<reference evidence="1 2" key="1">
    <citation type="submission" date="2023-05" db="EMBL/GenBank/DDBJ databases">
        <title>Microbacterium dauci sp.nov., Isolated from Carrot Rhizosphere Soil.</title>
        <authorList>
            <person name="Xiao Z."/>
            <person name="Zheng J."/>
        </authorList>
    </citation>
    <scope>NUCLEOTIDE SEQUENCE [LARGE SCALE GENOMIC DNA]</scope>
    <source>
        <strain evidence="1 2">LX3-4</strain>
    </source>
</reference>
<accession>A0ABT6ZDV4</accession>
<name>A0ABT6ZDV4_9MICO</name>
<dbReference type="EMBL" id="JASJND010000005">
    <property type="protein sequence ID" value="MDJ1114338.1"/>
    <property type="molecule type" value="Genomic_DNA"/>
</dbReference>
<gene>
    <name evidence="1" type="ORF">QNI14_07720</name>
</gene>